<protein>
    <submittedName>
        <fullName evidence="1">Uncharacterized protein</fullName>
    </submittedName>
</protein>
<dbReference type="AlphaFoldDB" id="A0AA37PFG7"/>
<name>A0AA37PFG7_9PEZI</name>
<proteinExistence type="predicted"/>
<dbReference type="Proteomes" id="UP001055115">
    <property type="component" value="Unassembled WGS sequence"/>
</dbReference>
<organism evidence="1 2">
    <name type="scientific">Colletotrichum spaethianum</name>
    <dbReference type="NCBI Taxonomy" id="700344"/>
    <lineage>
        <taxon>Eukaryota</taxon>
        <taxon>Fungi</taxon>
        <taxon>Dikarya</taxon>
        <taxon>Ascomycota</taxon>
        <taxon>Pezizomycotina</taxon>
        <taxon>Sordariomycetes</taxon>
        <taxon>Hypocreomycetidae</taxon>
        <taxon>Glomerellales</taxon>
        <taxon>Glomerellaceae</taxon>
        <taxon>Colletotrichum</taxon>
        <taxon>Colletotrichum spaethianum species complex</taxon>
    </lineage>
</organism>
<evidence type="ECO:0000313" key="1">
    <source>
        <dbReference type="EMBL" id="GKT51244.1"/>
    </source>
</evidence>
<dbReference type="EMBL" id="BQXU01000046">
    <property type="protein sequence ID" value="GKT51244.1"/>
    <property type="molecule type" value="Genomic_DNA"/>
</dbReference>
<sequence>MIEGERSFCGYARGAGVDVEDVLVRDEDEEVERLKVKFDKRLSNCAEALVLSKQEVEDSLYQLKRCVISLSFLFALDLDDGSHMALLGLPSCPIVGFVRVLVMGLPLWKGRLKVGDFKISL</sequence>
<dbReference type="RefSeq" id="XP_049133594.1">
    <property type="nucleotide sequence ID" value="XM_049277637.1"/>
</dbReference>
<evidence type="ECO:0000313" key="2">
    <source>
        <dbReference type="Proteomes" id="UP001055115"/>
    </source>
</evidence>
<dbReference type="GeneID" id="73332227"/>
<keyword evidence="2" id="KW-1185">Reference proteome</keyword>
<accession>A0AA37PFG7</accession>
<gene>
    <name evidence="1" type="ORF">ColSpa_11425</name>
</gene>
<reference evidence="1 2" key="1">
    <citation type="submission" date="2022-03" db="EMBL/GenBank/DDBJ databases">
        <title>Genome data of Colletotrichum spp.</title>
        <authorList>
            <person name="Utami Y.D."/>
            <person name="Hiruma K."/>
        </authorList>
    </citation>
    <scope>NUCLEOTIDE SEQUENCE [LARGE SCALE GENOMIC DNA]</scope>
    <source>
        <strain evidence="1 2">MAFF 239500</strain>
    </source>
</reference>
<comment type="caution">
    <text evidence="1">The sequence shown here is derived from an EMBL/GenBank/DDBJ whole genome shotgun (WGS) entry which is preliminary data.</text>
</comment>